<sequence>MATDREVEQQLGDQVTHVVRIGNTVRRPVRPFTATIQAYLGHLRDRGFCDAPVPLGYDDAGREVLSFVRGEVPVEPLPAPATGMDVLRSLARLIRRLHDAAEGWVPPPDAVFGGIPGGRPDGLEPLFAAPELVSHQDYCPGNVVFRAGLPAALIDFDLARPTTRVADLANALYWWAPLMHPADRAPSLADADIPARVRTFADAYGLDRERRRVLTDVALARSRNALLTMAAAAEADPVFARWWEEGLKAKLPRAEAWLRSAARPITDALLD</sequence>
<evidence type="ECO:0000313" key="2">
    <source>
        <dbReference type="EMBL" id="GLB66597.1"/>
    </source>
</evidence>
<gene>
    <name evidence="2" type="primary">tfxG</name>
    <name evidence="2" type="ORF">AHIS1636_10360</name>
</gene>
<evidence type="ECO:0000259" key="1">
    <source>
        <dbReference type="Pfam" id="PF01636"/>
    </source>
</evidence>
<proteinExistence type="predicted"/>
<dbReference type="Proteomes" id="UP001209654">
    <property type="component" value="Unassembled WGS sequence"/>
</dbReference>
<dbReference type="InterPro" id="IPR002575">
    <property type="entry name" value="Aminoglycoside_PTrfase"/>
</dbReference>
<comment type="caution">
    <text evidence="2">The sequence shown here is derived from an EMBL/GenBank/DDBJ whole genome shotgun (WGS) entry which is preliminary data.</text>
</comment>
<dbReference type="InterPro" id="IPR011009">
    <property type="entry name" value="Kinase-like_dom_sf"/>
</dbReference>
<accession>A0ABQ5MRJ4</accession>
<dbReference type="EMBL" id="BRVS01000004">
    <property type="protein sequence ID" value="GLB66597.1"/>
    <property type="molecule type" value="Genomic_DNA"/>
</dbReference>
<keyword evidence="3" id="KW-1185">Reference proteome</keyword>
<evidence type="ECO:0000313" key="3">
    <source>
        <dbReference type="Proteomes" id="UP001209654"/>
    </source>
</evidence>
<feature type="domain" description="Aminoglycoside phosphotransferase" evidence="1">
    <location>
        <begin position="128"/>
        <end position="205"/>
    </location>
</feature>
<dbReference type="RefSeq" id="WP_264794743.1">
    <property type="nucleotide sequence ID" value="NZ_BRVS01000004.1"/>
</dbReference>
<reference evidence="2 3" key="1">
    <citation type="journal article" date="2023" name="Int. J. Syst. Evol. Microbiol.">
        <title>Arthrobacter mangrovi sp. nov., an actinobacterium isolated from the rhizosphere of a mangrove.</title>
        <authorList>
            <person name="Hamada M."/>
            <person name="Saitou S."/>
            <person name="Enomoto N."/>
            <person name="Nanri K."/>
            <person name="Hidaka K."/>
            <person name="Miura T."/>
            <person name="Tamura T."/>
        </authorList>
    </citation>
    <scope>NUCLEOTIDE SEQUENCE [LARGE SCALE GENOMIC DNA]</scope>
    <source>
        <strain evidence="2 3">NBRC 112813</strain>
    </source>
</reference>
<dbReference type="Pfam" id="PF01636">
    <property type="entry name" value="APH"/>
    <property type="match status" value="1"/>
</dbReference>
<name>A0ABQ5MRJ4_9MICC</name>
<dbReference type="Gene3D" id="3.90.1200.10">
    <property type="match status" value="1"/>
</dbReference>
<dbReference type="SUPFAM" id="SSF56112">
    <property type="entry name" value="Protein kinase-like (PK-like)"/>
    <property type="match status" value="1"/>
</dbReference>
<organism evidence="2 3">
    <name type="scientific">Arthrobacter mangrovi</name>
    <dbReference type="NCBI Taxonomy" id="2966350"/>
    <lineage>
        <taxon>Bacteria</taxon>
        <taxon>Bacillati</taxon>
        <taxon>Actinomycetota</taxon>
        <taxon>Actinomycetes</taxon>
        <taxon>Micrococcales</taxon>
        <taxon>Micrococcaceae</taxon>
        <taxon>Arthrobacter</taxon>
    </lineage>
</organism>
<protein>
    <submittedName>
        <fullName evidence="2">Trifolitoxin immunity protein</fullName>
    </submittedName>
</protein>